<dbReference type="PROSITE" id="PS50807">
    <property type="entry name" value="GCM"/>
    <property type="match status" value="1"/>
</dbReference>
<evidence type="ECO:0000256" key="3">
    <source>
        <dbReference type="ARBA" id="ARBA00023125"/>
    </source>
</evidence>
<keyword evidence="1" id="KW-0217">Developmental protein</keyword>
<sequence length="163" mass="18716">MPAAAVQEAVGVCFYRMQLSWDINDPQMPQELALFDQFREWPDGYVRFIYSSDEKKAQRHLSGWAMRITNHHNGLILKKSCLGVVVCVQACALPDGSHLQLRPAICDKARLKQQSEDAKGVHDHPRPESKSETEARRSAFKRQMASFYQPQKKRIREFEVTGN</sequence>
<keyword evidence="3" id="KW-0238">DNA-binding</keyword>
<feature type="region of interest" description="Disordered" evidence="6">
    <location>
        <begin position="115"/>
        <end position="144"/>
    </location>
</feature>
<keyword evidence="5" id="KW-0539">Nucleus</keyword>
<name>A0ABQ9VVL0_SAGOE</name>
<comment type="caution">
    <text evidence="8">The sequence shown here is derived from an EMBL/GenBank/DDBJ whole genome shotgun (WGS) entry which is preliminary data.</text>
</comment>
<protein>
    <submittedName>
        <fullName evidence="8">Chorion-specific transcription factor GCMb</fullName>
    </submittedName>
</protein>
<dbReference type="PANTHER" id="PTHR12414:SF7">
    <property type="entry name" value="CHORION-SPECIFIC TRANSCRIPTION FACTOR GCMB"/>
    <property type="match status" value="1"/>
</dbReference>
<dbReference type="Gene3D" id="3.30.70.3530">
    <property type="entry name" value="GCM motif"/>
    <property type="match status" value="1"/>
</dbReference>
<dbReference type="SUPFAM" id="SSF90073">
    <property type="entry name" value="GCM domain"/>
    <property type="match status" value="1"/>
</dbReference>
<dbReference type="PANTHER" id="PTHR12414">
    <property type="entry name" value="GLIAL CELLS MISSING RELATED/GLIDE"/>
    <property type="match status" value="1"/>
</dbReference>
<evidence type="ECO:0000313" key="9">
    <source>
        <dbReference type="Proteomes" id="UP001266305"/>
    </source>
</evidence>
<evidence type="ECO:0000256" key="1">
    <source>
        <dbReference type="ARBA" id="ARBA00022473"/>
    </source>
</evidence>
<evidence type="ECO:0000259" key="7">
    <source>
        <dbReference type="PROSITE" id="PS50807"/>
    </source>
</evidence>
<evidence type="ECO:0000256" key="5">
    <source>
        <dbReference type="ARBA" id="ARBA00023242"/>
    </source>
</evidence>
<accession>A0ABQ9VVL0</accession>
<organism evidence="8 9">
    <name type="scientific">Saguinus oedipus</name>
    <name type="common">Cotton-top tamarin</name>
    <name type="synonym">Oedipomidas oedipus</name>
    <dbReference type="NCBI Taxonomy" id="9490"/>
    <lineage>
        <taxon>Eukaryota</taxon>
        <taxon>Metazoa</taxon>
        <taxon>Chordata</taxon>
        <taxon>Craniata</taxon>
        <taxon>Vertebrata</taxon>
        <taxon>Euteleostomi</taxon>
        <taxon>Mammalia</taxon>
        <taxon>Eutheria</taxon>
        <taxon>Euarchontoglires</taxon>
        <taxon>Primates</taxon>
        <taxon>Haplorrhini</taxon>
        <taxon>Platyrrhini</taxon>
        <taxon>Cebidae</taxon>
        <taxon>Callitrichinae</taxon>
        <taxon>Saguinus</taxon>
    </lineage>
</organism>
<dbReference type="InterPro" id="IPR039791">
    <property type="entry name" value="GCM"/>
</dbReference>
<evidence type="ECO:0000256" key="4">
    <source>
        <dbReference type="ARBA" id="ARBA00023163"/>
    </source>
</evidence>
<keyword evidence="9" id="KW-1185">Reference proteome</keyword>
<reference evidence="8 9" key="1">
    <citation type="submission" date="2023-05" db="EMBL/GenBank/DDBJ databases">
        <title>B98-5 Cell Line De Novo Hybrid Assembly: An Optical Mapping Approach.</title>
        <authorList>
            <person name="Kananen K."/>
            <person name="Auerbach J.A."/>
            <person name="Kautto E."/>
            <person name="Blachly J.S."/>
        </authorList>
    </citation>
    <scope>NUCLEOTIDE SEQUENCE [LARGE SCALE GENOMIC DNA]</scope>
    <source>
        <strain evidence="8">B95-8</strain>
        <tissue evidence="8">Cell line</tissue>
    </source>
</reference>
<keyword evidence="4" id="KW-0804">Transcription</keyword>
<keyword evidence="2" id="KW-0805">Transcription regulation</keyword>
<dbReference type="InterPro" id="IPR043021">
    <property type="entry name" value="GCM_small"/>
</dbReference>
<dbReference type="Pfam" id="PF03615">
    <property type="entry name" value="GCM"/>
    <property type="match status" value="1"/>
</dbReference>
<dbReference type="InterPro" id="IPR003902">
    <property type="entry name" value="Tscrpt_reg_GCM"/>
</dbReference>
<evidence type="ECO:0000256" key="2">
    <source>
        <dbReference type="ARBA" id="ARBA00023015"/>
    </source>
</evidence>
<dbReference type="EMBL" id="JASSZA010000004">
    <property type="protein sequence ID" value="KAK2113181.1"/>
    <property type="molecule type" value="Genomic_DNA"/>
</dbReference>
<feature type="compositionally biased region" description="Basic and acidic residues" evidence="6">
    <location>
        <begin position="115"/>
        <end position="137"/>
    </location>
</feature>
<feature type="domain" description="GCM" evidence="7">
    <location>
        <begin position="19"/>
        <end position="163"/>
    </location>
</feature>
<evidence type="ECO:0000313" key="8">
    <source>
        <dbReference type="EMBL" id="KAK2113181.1"/>
    </source>
</evidence>
<dbReference type="InterPro" id="IPR036115">
    <property type="entry name" value="GCM_dom_sf"/>
</dbReference>
<dbReference type="Proteomes" id="UP001266305">
    <property type="component" value="Unassembled WGS sequence"/>
</dbReference>
<gene>
    <name evidence="8" type="primary">GCM2_2</name>
    <name evidence="8" type="ORF">P7K49_007447</name>
</gene>
<proteinExistence type="predicted"/>
<evidence type="ECO:0000256" key="6">
    <source>
        <dbReference type="SAM" id="MobiDB-lite"/>
    </source>
</evidence>